<dbReference type="HOGENOM" id="CLU_167427_0_1_11"/>
<dbReference type="STRING" id="446471.Xcel_1758"/>
<dbReference type="AlphaFoldDB" id="D1BST6"/>
<feature type="domain" description="Large ribosomal subunit protein bL12 C-terminal" evidence="1">
    <location>
        <begin position="63"/>
        <end position="90"/>
    </location>
</feature>
<dbReference type="InterPro" id="IPR013823">
    <property type="entry name" value="Ribosomal_bL12_C"/>
</dbReference>
<dbReference type="OrthoDB" id="3298842at2"/>
<dbReference type="GO" id="GO:0003735">
    <property type="term" value="F:structural constituent of ribosome"/>
    <property type="evidence" value="ECO:0007669"/>
    <property type="project" value="InterPro"/>
</dbReference>
<dbReference type="RefSeq" id="WP_012878520.1">
    <property type="nucleotide sequence ID" value="NC_013530.1"/>
</dbReference>
<evidence type="ECO:0000259" key="1">
    <source>
        <dbReference type="Pfam" id="PF00542"/>
    </source>
</evidence>
<proteinExistence type="predicted"/>
<dbReference type="Pfam" id="PF00542">
    <property type="entry name" value="Ribosomal_L12"/>
    <property type="match status" value="1"/>
</dbReference>
<evidence type="ECO:0000313" key="3">
    <source>
        <dbReference type="Proteomes" id="UP000002255"/>
    </source>
</evidence>
<sequence length="98" mass="10682">MGFAVAAIVVMLLGIWISVEGRLRTMETNQKRLQRTVDAIATHLGLVEPDPAGIDDVDALLRDGKQIAAIKRYREITGAGLQEAKQAVDQRAGRATDR</sequence>
<dbReference type="Gene3D" id="3.30.1390.10">
    <property type="match status" value="1"/>
</dbReference>
<dbReference type="GO" id="GO:0006412">
    <property type="term" value="P:translation"/>
    <property type="evidence" value="ECO:0007669"/>
    <property type="project" value="InterPro"/>
</dbReference>
<dbReference type="EMBL" id="CP001821">
    <property type="protein sequence ID" value="ACZ30778.1"/>
    <property type="molecule type" value="Genomic_DNA"/>
</dbReference>
<evidence type="ECO:0000313" key="2">
    <source>
        <dbReference type="EMBL" id="ACZ30778.1"/>
    </source>
</evidence>
<dbReference type="Proteomes" id="UP000002255">
    <property type="component" value="Chromosome"/>
</dbReference>
<organism evidence="2 3">
    <name type="scientific">Xylanimonas cellulosilytica (strain DSM 15894 / JCM 12276 / CECT 5975 / KCTC 9989 / LMG 20990 / NBRC 107835 / XIL07)</name>
    <dbReference type="NCBI Taxonomy" id="446471"/>
    <lineage>
        <taxon>Bacteria</taxon>
        <taxon>Bacillati</taxon>
        <taxon>Actinomycetota</taxon>
        <taxon>Actinomycetes</taxon>
        <taxon>Micrococcales</taxon>
        <taxon>Promicromonosporaceae</taxon>
        <taxon>Xylanimonas</taxon>
    </lineage>
</organism>
<gene>
    <name evidence="2" type="ordered locus">Xcel_1758</name>
</gene>
<keyword evidence="3" id="KW-1185">Reference proteome</keyword>
<dbReference type="InterPro" id="IPR014719">
    <property type="entry name" value="Ribosomal_bL12_C/ClpS-like"/>
</dbReference>
<accession>D1BST6</accession>
<reference evidence="3" key="1">
    <citation type="submission" date="2009-11" db="EMBL/GenBank/DDBJ databases">
        <title>The complete chromosome of Xylanimonas cellulosilytica DSM 15894.</title>
        <authorList>
            <consortium name="US DOE Joint Genome Institute (JGI-PGF)"/>
            <person name="Lucas S."/>
            <person name="Copeland A."/>
            <person name="Lapidus A."/>
            <person name="Glavina del Rio T."/>
            <person name="Dalin E."/>
            <person name="Tice H."/>
            <person name="Bruce D."/>
            <person name="Goodwin L."/>
            <person name="Pitluck S."/>
            <person name="Kyrpides N."/>
            <person name="Mavromatis K."/>
            <person name="Ivanova N."/>
            <person name="Mikhailova N."/>
            <person name="Foster B."/>
            <person name="Clum A."/>
            <person name="Brettin T."/>
            <person name="Detter J.C."/>
            <person name="Han C."/>
            <person name="Larimer F."/>
            <person name="Land M."/>
            <person name="Hauser L."/>
            <person name="Markowitz V."/>
            <person name="Cheng J.F."/>
            <person name="Hugenholtz P."/>
            <person name="Woyke T."/>
            <person name="Wu D."/>
            <person name="Gehrich-Schroeter G."/>
            <person name="Schneider S."/>
            <person name="Pukall S.R."/>
            <person name="Klenk H.P."/>
            <person name="Eisen J.A."/>
        </authorList>
    </citation>
    <scope>NUCLEOTIDE SEQUENCE [LARGE SCALE GENOMIC DNA]</scope>
    <source>
        <strain evidence="3">DSM 15894 / CECT 5975 / LMG 20990 / XIL07</strain>
    </source>
</reference>
<dbReference type="KEGG" id="xce:Xcel_1758"/>
<dbReference type="eggNOG" id="ENOG5030J6G">
    <property type="taxonomic scope" value="Bacteria"/>
</dbReference>
<protein>
    <recommendedName>
        <fullName evidence="1">Large ribosomal subunit protein bL12 C-terminal domain-containing protein</fullName>
    </recommendedName>
</protein>
<reference evidence="2 3" key="2">
    <citation type="journal article" date="2010" name="Stand. Genomic Sci.">
        <title>Complete genome sequence of Xylanimonas cellulosilytica type strain (XIL07).</title>
        <authorList>
            <person name="Foster B."/>
            <person name="Pukall R."/>
            <person name="Abt B."/>
            <person name="Nolan M."/>
            <person name="Glavina Del Rio T."/>
            <person name="Chen F."/>
            <person name="Lucas S."/>
            <person name="Tice H."/>
            <person name="Pitluck S."/>
            <person name="Cheng J.-F."/>
            <person name="Chertkov O."/>
            <person name="Brettin T."/>
            <person name="Han C."/>
            <person name="Detter J.C."/>
            <person name="Bruce D."/>
            <person name="Goodwin L."/>
            <person name="Ivanova N."/>
            <person name="Mavromatis K."/>
            <person name="Pati A."/>
            <person name="Mikhailova N."/>
            <person name="Chen A."/>
            <person name="Palaniappan K."/>
            <person name="Land M."/>
            <person name="Hauser L."/>
            <person name="Chang Y.-J."/>
            <person name="Jeffries C.D."/>
            <person name="Chain P."/>
            <person name="Rohde M."/>
            <person name="Goeker M."/>
            <person name="Bristow J."/>
            <person name="Eisen J.A."/>
            <person name="Markowitz V."/>
            <person name="Hugenholtz P."/>
            <person name="Kyrpides N.C."/>
            <person name="Klenk H.-P."/>
            <person name="Lapidus A."/>
        </authorList>
    </citation>
    <scope>NUCLEOTIDE SEQUENCE [LARGE SCALE GENOMIC DNA]</scope>
    <source>
        <strain evidence="3">DSM 15894 / CECT 5975 / LMG 20990 / XIL07</strain>
    </source>
</reference>
<name>D1BST6_XYLCX</name>